<protein>
    <submittedName>
        <fullName evidence="1">Tail tubular protein A</fullName>
    </submittedName>
</protein>
<sequence length="195" mass="21900">MGELELSDFTTPVGRKAQIAYQRAIRAVSSLHAWQHLMSTVSALSWNVVGDIATLTPIQELYSVTLGTDVLRSVGFDELYERAARLATTSTPLYFSRAGQNEVLLYPTPSVAERANLLFRVMRQPTVPALPNDNFTLPDDFYDLVSIYAEMLMHRNHTTDIQAMQACQAEFELRTHMIRSRQTSQVVGNMGGYPQ</sequence>
<organism evidence="1 2">
    <name type="scientific">Plectonema phage JingP1</name>
    <dbReference type="NCBI Taxonomy" id="2961687"/>
    <lineage>
        <taxon>Viruses</taxon>
        <taxon>Duplodnaviria</taxon>
        <taxon>Heunggongvirae</taxon>
        <taxon>Uroviricota</taxon>
        <taxon>Caudoviricetes</taxon>
        <taxon>Saffermanviridae</taxon>
        <taxon>Morrisvirus</taxon>
        <taxon>Morrisvirus JingP1</taxon>
    </lineage>
</organism>
<reference evidence="1" key="1">
    <citation type="submission" date="2022-06" db="EMBL/GenBank/DDBJ databases">
        <authorList>
            <person name="He X."/>
            <person name="Cao L."/>
            <person name="Zhang S."/>
            <person name="Xiao J."/>
            <person name="Tong Y."/>
        </authorList>
    </citation>
    <scope>NUCLEOTIDE SEQUENCE</scope>
</reference>
<accession>A0A9E7NQ82</accession>
<dbReference type="Proteomes" id="UP001059684">
    <property type="component" value="Segment"/>
</dbReference>
<dbReference type="InterPro" id="IPR056209">
    <property type="entry name" value="SU10_adaptor"/>
</dbReference>
<keyword evidence="2" id="KW-1185">Reference proteome</keyword>
<name>A0A9E7NQ82_9CAUD</name>
<evidence type="ECO:0000313" key="2">
    <source>
        <dbReference type="Proteomes" id="UP001059684"/>
    </source>
</evidence>
<dbReference type="EMBL" id="ON677538">
    <property type="protein sequence ID" value="UTQ79783.1"/>
    <property type="molecule type" value="Genomic_DNA"/>
</dbReference>
<evidence type="ECO:0000313" key="1">
    <source>
        <dbReference type="EMBL" id="UTQ79783.1"/>
    </source>
</evidence>
<dbReference type="Pfam" id="PF24175">
    <property type="entry name" value="SU10_adaptor"/>
    <property type="match status" value="1"/>
</dbReference>
<proteinExistence type="predicted"/>